<dbReference type="EMBL" id="JAARZT010000011">
    <property type="protein sequence ID" value="MBC2292914.1"/>
    <property type="molecule type" value="Genomic_DNA"/>
</dbReference>
<dbReference type="AlphaFoldDB" id="A0A842G0T2"/>
<sequence>MAGKAHDFSQDSINQLAIIVADVEDDGQWGWVDGMGDWTISIPELKEGEKSFQNHYQAVVDKHNIGKKDFDIILEKVENVDKAYEKDFSSILFKLEGMNSKIATIASIITPSVMSTTSKNFQGIVDKTNATYDTVLKFSALLEEYNIVRPEGMTEQEFRQYLTKLSGQETILVIKGWDDSSIEEYFVYLNKKMVGVSSEKALETANDIYNKVNVVGTEVFLTMWKAWDTRGDEVRAEKKINVFLNTIEVPRSLSNPENNPEEIKKLLERFDKKLAPDNELWSLLATEVQTAFQKPRFLSDGGILGVRVNNMRYIISSQQAQYIRGTSKVGTDEDKLAAYLKNGEAEYTVGESARLHQKKAKQWPDGYGTGNFKVTLGFYTEFILNSEGKFQNELDPEVVGSNENGIVNGASFNYAARNDYESDHPKSPDSDHGRLDVIIGNIDPKWRTDMLDNSNGGYKAPTKDEYEDPNGEYVSNGKSSRDNAKNLATLFEDKINGED</sequence>
<organism evidence="2 3">
    <name type="scientific">Listeria booriae</name>
    <dbReference type="NCBI Taxonomy" id="1552123"/>
    <lineage>
        <taxon>Bacteria</taxon>
        <taxon>Bacillati</taxon>
        <taxon>Bacillota</taxon>
        <taxon>Bacilli</taxon>
        <taxon>Bacillales</taxon>
        <taxon>Listeriaceae</taxon>
        <taxon>Listeria</taxon>
    </lineage>
</organism>
<accession>A0A842G0T2</accession>
<evidence type="ECO:0000313" key="2">
    <source>
        <dbReference type="EMBL" id="MBC2292914.1"/>
    </source>
</evidence>
<proteinExistence type="predicted"/>
<name>A0A842G0T2_9LIST</name>
<dbReference type="Pfam" id="PF11311">
    <property type="entry name" value="DUF3114"/>
    <property type="match status" value="1"/>
</dbReference>
<dbReference type="InterPro" id="IPR021462">
    <property type="entry name" value="DUF3114"/>
</dbReference>
<evidence type="ECO:0000256" key="1">
    <source>
        <dbReference type="SAM" id="MobiDB-lite"/>
    </source>
</evidence>
<feature type="region of interest" description="Disordered" evidence="1">
    <location>
        <begin position="450"/>
        <end position="499"/>
    </location>
</feature>
<protein>
    <submittedName>
        <fullName evidence="2">DUF3114 domain-containing protein</fullName>
    </submittedName>
</protein>
<reference evidence="2 3" key="1">
    <citation type="submission" date="2020-03" db="EMBL/GenBank/DDBJ databases">
        <title>Soil Listeria distribution.</title>
        <authorList>
            <person name="Liao J."/>
            <person name="Wiedmann M."/>
        </authorList>
    </citation>
    <scope>NUCLEOTIDE SEQUENCE [LARGE SCALE GENOMIC DNA]</scope>
    <source>
        <strain evidence="2 3">FSL L7-0051</strain>
    </source>
</reference>
<comment type="caution">
    <text evidence="2">The sequence shown here is derived from an EMBL/GenBank/DDBJ whole genome shotgun (WGS) entry which is preliminary data.</text>
</comment>
<gene>
    <name evidence="2" type="ORF">HCC36_06670</name>
</gene>
<dbReference type="RefSeq" id="WP_185629019.1">
    <property type="nucleotide sequence ID" value="NZ_JAARZT010000011.1"/>
</dbReference>
<evidence type="ECO:0000313" key="3">
    <source>
        <dbReference type="Proteomes" id="UP000543005"/>
    </source>
</evidence>
<dbReference type="Proteomes" id="UP000543005">
    <property type="component" value="Unassembled WGS sequence"/>
</dbReference>